<name>A0A239D107_9BACT</name>
<protein>
    <submittedName>
        <fullName evidence="2">Uncharacterized protein</fullName>
    </submittedName>
</protein>
<keyword evidence="1" id="KW-0472">Membrane</keyword>
<accession>A0A239D107</accession>
<evidence type="ECO:0000313" key="3">
    <source>
        <dbReference type="Proteomes" id="UP000198480"/>
    </source>
</evidence>
<dbReference type="EMBL" id="FZOK01000006">
    <property type="protein sequence ID" value="SNS26196.1"/>
    <property type="molecule type" value="Genomic_DNA"/>
</dbReference>
<dbReference type="AlphaFoldDB" id="A0A239D107"/>
<reference evidence="3" key="1">
    <citation type="submission" date="2017-06" db="EMBL/GenBank/DDBJ databases">
        <authorList>
            <person name="Varghese N."/>
            <person name="Submissions S."/>
        </authorList>
    </citation>
    <scope>NUCLEOTIDE SEQUENCE [LARGE SCALE GENOMIC DNA]</scope>
    <source>
        <strain evidence="3">5C</strain>
    </source>
</reference>
<organism evidence="2 3">
    <name type="scientific">Belliella buryatensis</name>
    <dbReference type="NCBI Taxonomy" id="1500549"/>
    <lineage>
        <taxon>Bacteria</taxon>
        <taxon>Pseudomonadati</taxon>
        <taxon>Bacteroidota</taxon>
        <taxon>Cytophagia</taxon>
        <taxon>Cytophagales</taxon>
        <taxon>Cyclobacteriaceae</taxon>
        <taxon>Belliella</taxon>
    </lineage>
</organism>
<keyword evidence="1" id="KW-1133">Transmembrane helix</keyword>
<keyword evidence="3" id="KW-1185">Reference proteome</keyword>
<proteinExistence type="predicted"/>
<dbReference type="Proteomes" id="UP000198480">
    <property type="component" value="Unassembled WGS sequence"/>
</dbReference>
<feature type="transmembrane region" description="Helical" evidence="1">
    <location>
        <begin position="14"/>
        <end position="35"/>
    </location>
</feature>
<sequence>MKVDYPYMKTIVEFNSGIITTAAVIHILNLILLFIDKAQYTQNIKI</sequence>
<keyword evidence="1" id="KW-0812">Transmembrane</keyword>
<gene>
    <name evidence="2" type="ORF">SAMN06295967_10667</name>
</gene>
<evidence type="ECO:0000313" key="2">
    <source>
        <dbReference type="EMBL" id="SNS26196.1"/>
    </source>
</evidence>
<evidence type="ECO:0000256" key="1">
    <source>
        <dbReference type="SAM" id="Phobius"/>
    </source>
</evidence>